<dbReference type="AlphaFoldDB" id="A0A1D9MG33"/>
<dbReference type="InterPro" id="IPR036691">
    <property type="entry name" value="Endo/exonu/phosph_ase_sf"/>
</dbReference>
<dbReference type="Proteomes" id="UP000176562">
    <property type="component" value="Chromosome"/>
</dbReference>
<feature type="domain" description="Endonuclease/exonuclease/phosphatase" evidence="2">
    <location>
        <begin position="39"/>
        <end position="340"/>
    </location>
</feature>
<dbReference type="STRING" id="1850250.LPB142_01255"/>
<reference evidence="3 4" key="1">
    <citation type="submission" date="2016-10" db="EMBL/GenBank/DDBJ databases">
        <title>Rhodobacter sp. LPB0142, isolated from sea water.</title>
        <authorList>
            <person name="Kim E."/>
            <person name="Yi H."/>
        </authorList>
    </citation>
    <scope>NUCLEOTIDE SEQUENCE [LARGE SCALE GENOMIC DNA]</scope>
    <source>
        <strain evidence="3 4">LPB0142</strain>
    </source>
</reference>
<keyword evidence="3" id="KW-0378">Hydrolase</keyword>
<protein>
    <submittedName>
        <fullName evidence="3">Endonuclease</fullName>
    </submittedName>
</protein>
<dbReference type="InterPro" id="IPR005135">
    <property type="entry name" value="Endo/exonuclease/phosphatase"/>
</dbReference>
<evidence type="ECO:0000313" key="4">
    <source>
        <dbReference type="Proteomes" id="UP000176562"/>
    </source>
</evidence>
<dbReference type="SUPFAM" id="SSF56219">
    <property type="entry name" value="DNase I-like"/>
    <property type="match status" value="1"/>
</dbReference>
<dbReference type="KEGG" id="rhp:LPB142_01255"/>
<feature type="compositionally biased region" description="Low complexity" evidence="1">
    <location>
        <begin position="270"/>
        <end position="290"/>
    </location>
</feature>
<dbReference type="Gene3D" id="3.60.10.10">
    <property type="entry name" value="Endonuclease/exonuclease/phosphatase"/>
    <property type="match status" value="1"/>
</dbReference>
<sequence length="350" mass="36721">MIAALLAGPAGAEVLRVATWSAELSRKGPGLLWRDIESGKDKQIAAAIEVITATAPDILLITGFDWDFEGRALAAFEARLAAAGQGYPYRFAPPTNAGLATGLDLDGNGRLGEGRDAQGYGRFTGQGGMALLSRLPIETERARDFSTLAWRDLPGALIEGAGLSPEARAVQRLSTVAHWDLPLRRADGSALHLLAFAATPPVFDGPEDRNGRRNHDEAAFWRLYLDGRLGEAPPAPPFVVLGDANLDPADGEGRPEALTALLADPRLQDPRPASAGGAAAADPGQKGDPALDTADYPDPPGNLRVDYVLPSAGLRIEGAGVYWPAPGAPGAAAAETASRHRLVWVDLAFP</sequence>
<dbReference type="Pfam" id="PF03372">
    <property type="entry name" value="Exo_endo_phos"/>
    <property type="match status" value="1"/>
</dbReference>
<accession>A0A1D9MG33</accession>
<evidence type="ECO:0000313" key="3">
    <source>
        <dbReference type="EMBL" id="AOZ70807.1"/>
    </source>
</evidence>
<evidence type="ECO:0000259" key="2">
    <source>
        <dbReference type="Pfam" id="PF03372"/>
    </source>
</evidence>
<dbReference type="GO" id="GO:0004519">
    <property type="term" value="F:endonuclease activity"/>
    <property type="evidence" value="ECO:0007669"/>
    <property type="project" value="UniProtKB-KW"/>
</dbReference>
<proteinExistence type="predicted"/>
<evidence type="ECO:0000256" key="1">
    <source>
        <dbReference type="SAM" id="MobiDB-lite"/>
    </source>
</evidence>
<dbReference type="EMBL" id="CP017781">
    <property type="protein sequence ID" value="AOZ70807.1"/>
    <property type="molecule type" value="Genomic_DNA"/>
</dbReference>
<feature type="region of interest" description="Disordered" evidence="1">
    <location>
        <begin position="267"/>
        <end position="299"/>
    </location>
</feature>
<keyword evidence="3" id="KW-0540">Nuclease</keyword>
<keyword evidence="4" id="KW-1185">Reference proteome</keyword>
<name>A0A1D9MG33_9RHOB</name>
<gene>
    <name evidence="3" type="ORF">LPB142_01255</name>
</gene>
<organism evidence="3 4">
    <name type="scientific">Rhodobacter xanthinilyticus</name>
    <dbReference type="NCBI Taxonomy" id="1850250"/>
    <lineage>
        <taxon>Bacteria</taxon>
        <taxon>Pseudomonadati</taxon>
        <taxon>Pseudomonadota</taxon>
        <taxon>Alphaproteobacteria</taxon>
        <taxon>Rhodobacterales</taxon>
        <taxon>Rhodobacter group</taxon>
        <taxon>Rhodobacter</taxon>
    </lineage>
</organism>
<keyword evidence="3" id="KW-0255">Endonuclease</keyword>